<organism evidence="2 3">
    <name type="scientific">Bradyrhizobium iriomotense</name>
    <dbReference type="NCBI Taxonomy" id="441950"/>
    <lineage>
        <taxon>Bacteria</taxon>
        <taxon>Pseudomonadati</taxon>
        <taxon>Pseudomonadota</taxon>
        <taxon>Alphaproteobacteria</taxon>
        <taxon>Hyphomicrobiales</taxon>
        <taxon>Nitrobacteraceae</taxon>
        <taxon>Bradyrhizobium</taxon>
    </lineage>
</organism>
<proteinExistence type="predicted"/>
<keyword evidence="3" id="KW-1185">Reference proteome</keyword>
<feature type="domain" description="Amidase" evidence="1">
    <location>
        <begin position="27"/>
        <end position="458"/>
    </location>
</feature>
<name>A0ABQ6B1C6_9BRAD</name>
<protein>
    <submittedName>
        <fullName evidence="2">Amidase</fullName>
    </submittedName>
</protein>
<dbReference type="EMBL" id="BSOW01000018">
    <property type="protein sequence ID" value="GLR88239.1"/>
    <property type="molecule type" value="Genomic_DNA"/>
</dbReference>
<comment type="caution">
    <text evidence="2">The sequence shown here is derived from an EMBL/GenBank/DDBJ whole genome shotgun (WGS) entry which is preliminary data.</text>
</comment>
<accession>A0ABQ6B1C6</accession>
<dbReference type="Pfam" id="PF01425">
    <property type="entry name" value="Amidase"/>
    <property type="match status" value="1"/>
</dbReference>
<dbReference type="Gene3D" id="3.90.1300.10">
    <property type="entry name" value="Amidase signature (AS) domain"/>
    <property type="match status" value="1"/>
</dbReference>
<sequence>MALSGLCDSSAVELRRLLAARAISPVELLDACLSRIASTNPAVNAVVTLDEPGARAAAKDAEAAILRGEDRGALHGLPVLIKDTQDTAGLRTTYGSPLLKDHVPAADQASVARLRAAGAIVFGKTNTPEWAAGGNTRNPVFGATGNPFDPMRSAAGSSGGSAVALACDMAPLASGSDTGGSLRNPAGFAGIVGMRPSYGLVASEKRAFGWSNLSTDGPMARNVADTALMLSVMASDDARDPLAYTLPGEPLRGRTERWAPPRPAELGKLRVAFTEDFGFAPTEQAIRRVFRHRVSKLAPLFADCREATPDCSGADDAFAVLRAGLFLAMHGKNYKERPEMLGPNVRTNVEEGLSYTLEDFARAATTQTRIYRAYQSFFSGCDVLISPTITLSPRPWSELYPAEIDGAPTKSYFHWLALAYAVTLPGHPALSLPLGLDEAGLPFGLQIVGPRGGDAIVLSVAASIEAAFAGNPQLCRPIPDLARLAAAPPLSAAPGFLTWE</sequence>
<gene>
    <name evidence="2" type="ORF">GCM10007857_49510</name>
</gene>
<dbReference type="InterPro" id="IPR000120">
    <property type="entry name" value="Amidase"/>
</dbReference>
<evidence type="ECO:0000259" key="1">
    <source>
        <dbReference type="Pfam" id="PF01425"/>
    </source>
</evidence>
<dbReference type="InterPro" id="IPR023631">
    <property type="entry name" value="Amidase_dom"/>
</dbReference>
<dbReference type="SUPFAM" id="SSF75304">
    <property type="entry name" value="Amidase signature (AS) enzymes"/>
    <property type="match status" value="1"/>
</dbReference>
<evidence type="ECO:0000313" key="3">
    <source>
        <dbReference type="Proteomes" id="UP001156905"/>
    </source>
</evidence>
<dbReference type="PANTHER" id="PTHR11895:SF76">
    <property type="entry name" value="INDOLEACETAMIDE HYDROLASE"/>
    <property type="match status" value="1"/>
</dbReference>
<dbReference type="InterPro" id="IPR036928">
    <property type="entry name" value="AS_sf"/>
</dbReference>
<reference evidence="3" key="1">
    <citation type="journal article" date="2019" name="Int. J. Syst. Evol. Microbiol.">
        <title>The Global Catalogue of Microorganisms (GCM) 10K type strain sequencing project: providing services to taxonomists for standard genome sequencing and annotation.</title>
        <authorList>
            <consortium name="The Broad Institute Genomics Platform"/>
            <consortium name="The Broad Institute Genome Sequencing Center for Infectious Disease"/>
            <person name="Wu L."/>
            <person name="Ma J."/>
        </authorList>
    </citation>
    <scope>NUCLEOTIDE SEQUENCE [LARGE SCALE GENOMIC DNA]</scope>
    <source>
        <strain evidence="3">NBRC 102520</strain>
    </source>
</reference>
<evidence type="ECO:0000313" key="2">
    <source>
        <dbReference type="EMBL" id="GLR88239.1"/>
    </source>
</evidence>
<dbReference type="PANTHER" id="PTHR11895">
    <property type="entry name" value="TRANSAMIDASE"/>
    <property type="match status" value="1"/>
</dbReference>
<dbReference type="Proteomes" id="UP001156905">
    <property type="component" value="Unassembled WGS sequence"/>
</dbReference>